<sequence length="429" mass="46173">PFLGRINMSDMMDPVPVSPTACSLSSLPPRECSACHLQLSRKRRQSCLHITGCCCSATRGPHAGHRFSQEETVGGKGPGARPLRTDFLSSCSRREEMLHSLPWRAKGSMFCLGPKRQCCCGAGARGCPVGCGTSPVLAHRPLWAGGSPEACSSFCRGGSGAVEERALPIAQTPESSFSEVISELSRLLPSGLGQGSLWAGAPWFPLSSPRQAGCSCVLYFQGLTSNAWERGCSVGSGGLIHPGSRRRKPGTSLGHTYTLRCGRESEPRPEDLAGPRSSSQSRVTSGESLGCSEPGFTHACPGPRFLWMEGADWALGPSPFQARTTWLVPPSRQEEGTLGRDAQTLSTKNYARNSVPLVLASRKMWPRCRVNSWAGGLRPERRSRQHRRGRSAACLPHACPLCRRSVSGAMNRSRGPSPPRRERGRPGLC</sequence>
<feature type="compositionally biased region" description="Polar residues" evidence="1">
    <location>
        <begin position="276"/>
        <end position="287"/>
    </location>
</feature>
<organism evidence="2 3">
    <name type="scientific">Rangifer tarandus platyrhynchus</name>
    <name type="common">Svalbard reindeer</name>
    <dbReference type="NCBI Taxonomy" id="3082113"/>
    <lineage>
        <taxon>Eukaryota</taxon>
        <taxon>Metazoa</taxon>
        <taxon>Chordata</taxon>
        <taxon>Craniata</taxon>
        <taxon>Vertebrata</taxon>
        <taxon>Euteleostomi</taxon>
        <taxon>Mammalia</taxon>
        <taxon>Eutheria</taxon>
        <taxon>Laurasiatheria</taxon>
        <taxon>Artiodactyla</taxon>
        <taxon>Ruminantia</taxon>
        <taxon>Pecora</taxon>
        <taxon>Cervidae</taxon>
        <taxon>Odocoileinae</taxon>
        <taxon>Rangifer</taxon>
    </lineage>
</organism>
<gene>
    <name evidence="2" type="ORF">MRATA1EN1_LOCUS9899</name>
</gene>
<feature type="region of interest" description="Disordered" evidence="1">
    <location>
        <begin position="407"/>
        <end position="429"/>
    </location>
</feature>
<dbReference type="EMBL" id="OX459938">
    <property type="protein sequence ID" value="CAI9160937.1"/>
    <property type="molecule type" value="Genomic_DNA"/>
</dbReference>
<evidence type="ECO:0000256" key="1">
    <source>
        <dbReference type="SAM" id="MobiDB-lite"/>
    </source>
</evidence>
<keyword evidence="3" id="KW-1185">Reference proteome</keyword>
<protein>
    <submittedName>
        <fullName evidence="2">Uncharacterized protein</fullName>
    </submittedName>
</protein>
<name>A0ABN8YH96_RANTA</name>
<dbReference type="Proteomes" id="UP001176941">
    <property type="component" value="Chromosome 2"/>
</dbReference>
<evidence type="ECO:0000313" key="3">
    <source>
        <dbReference type="Proteomes" id="UP001176941"/>
    </source>
</evidence>
<proteinExistence type="predicted"/>
<feature type="compositionally biased region" description="Basic and acidic residues" evidence="1">
    <location>
        <begin position="419"/>
        <end position="429"/>
    </location>
</feature>
<feature type="non-terminal residue" evidence="2">
    <location>
        <position position="1"/>
    </location>
</feature>
<feature type="compositionally biased region" description="Basic and acidic residues" evidence="1">
    <location>
        <begin position="261"/>
        <end position="273"/>
    </location>
</feature>
<accession>A0ABN8YH96</accession>
<reference evidence="2" key="1">
    <citation type="submission" date="2023-04" db="EMBL/GenBank/DDBJ databases">
        <authorList>
            <consortium name="ELIXIR-Norway"/>
        </authorList>
    </citation>
    <scope>NUCLEOTIDE SEQUENCE [LARGE SCALE GENOMIC DNA]</scope>
</reference>
<feature type="region of interest" description="Disordered" evidence="1">
    <location>
        <begin position="239"/>
        <end position="290"/>
    </location>
</feature>
<evidence type="ECO:0000313" key="2">
    <source>
        <dbReference type="EMBL" id="CAI9160937.1"/>
    </source>
</evidence>